<name>A0A5N5G937_9ROSA</name>
<protein>
    <submittedName>
        <fullName evidence="1">Uncharacterized protein</fullName>
    </submittedName>
</protein>
<sequence length="147" mass="16740">MKQVNHTIREKKQVGRKIKKKRQVRVIIQFNMATTPSSPFKRDILEFTRENSSLIFTKEVSQNYFECVNIKHSEANCYLKVGQKEDGWLIVATAHTPNEDKDDENCTLFTPEKPDILEQYGLDAALCAVSSKPDETGEVDVFTVNGS</sequence>
<dbReference type="InterPro" id="IPR036242">
    <property type="entry name" value="Agglutinin_dom_sf"/>
</dbReference>
<evidence type="ECO:0000313" key="2">
    <source>
        <dbReference type="Proteomes" id="UP000327157"/>
    </source>
</evidence>
<dbReference type="EMBL" id="SMOL01000503">
    <property type="protein sequence ID" value="KAB2609942.1"/>
    <property type="molecule type" value="Genomic_DNA"/>
</dbReference>
<gene>
    <name evidence="1" type="ORF">D8674_041489</name>
</gene>
<reference evidence="1 2" key="1">
    <citation type="submission" date="2019-09" db="EMBL/GenBank/DDBJ databases">
        <authorList>
            <person name="Ou C."/>
        </authorList>
    </citation>
    <scope>NUCLEOTIDE SEQUENCE [LARGE SCALE GENOMIC DNA]</scope>
    <source>
        <strain evidence="1">S2</strain>
        <tissue evidence="1">Leaf</tissue>
    </source>
</reference>
<comment type="caution">
    <text evidence="1">The sequence shown here is derived from an EMBL/GenBank/DDBJ whole genome shotgun (WGS) entry which is preliminary data.</text>
</comment>
<accession>A0A5N5G937</accession>
<keyword evidence="2" id="KW-1185">Reference proteome</keyword>
<dbReference type="Proteomes" id="UP000327157">
    <property type="component" value="Unassembled WGS sequence"/>
</dbReference>
<dbReference type="Gene3D" id="2.80.10.50">
    <property type="match status" value="1"/>
</dbReference>
<dbReference type="SUPFAM" id="SSF50382">
    <property type="entry name" value="Agglutinin"/>
    <property type="match status" value="1"/>
</dbReference>
<dbReference type="AlphaFoldDB" id="A0A5N5G937"/>
<reference evidence="1 2" key="2">
    <citation type="submission" date="2019-11" db="EMBL/GenBank/DDBJ databases">
        <title>A de novo genome assembly of a pear dwarfing rootstock.</title>
        <authorList>
            <person name="Wang F."/>
            <person name="Wang J."/>
            <person name="Li S."/>
            <person name="Zhang Y."/>
            <person name="Fang M."/>
            <person name="Ma L."/>
            <person name="Zhao Y."/>
            <person name="Jiang S."/>
        </authorList>
    </citation>
    <scope>NUCLEOTIDE SEQUENCE [LARGE SCALE GENOMIC DNA]</scope>
    <source>
        <strain evidence="1">S2</strain>
        <tissue evidence="1">Leaf</tissue>
    </source>
</reference>
<evidence type="ECO:0000313" key="1">
    <source>
        <dbReference type="EMBL" id="KAB2609942.1"/>
    </source>
</evidence>
<proteinExistence type="predicted"/>
<organism evidence="1 2">
    <name type="scientific">Pyrus ussuriensis x Pyrus communis</name>
    <dbReference type="NCBI Taxonomy" id="2448454"/>
    <lineage>
        <taxon>Eukaryota</taxon>
        <taxon>Viridiplantae</taxon>
        <taxon>Streptophyta</taxon>
        <taxon>Embryophyta</taxon>
        <taxon>Tracheophyta</taxon>
        <taxon>Spermatophyta</taxon>
        <taxon>Magnoliopsida</taxon>
        <taxon>eudicotyledons</taxon>
        <taxon>Gunneridae</taxon>
        <taxon>Pentapetalae</taxon>
        <taxon>rosids</taxon>
        <taxon>fabids</taxon>
        <taxon>Rosales</taxon>
        <taxon>Rosaceae</taxon>
        <taxon>Amygdaloideae</taxon>
        <taxon>Maleae</taxon>
        <taxon>Pyrus</taxon>
    </lineage>
</organism>